<comment type="caution">
    <text evidence="1">The sequence shown here is derived from an EMBL/GenBank/DDBJ whole genome shotgun (WGS) entry which is preliminary data.</text>
</comment>
<accession>A0A0F9B4V9</accession>
<dbReference type="AlphaFoldDB" id="A0A0F9B4V9"/>
<evidence type="ECO:0000313" key="1">
    <source>
        <dbReference type="EMBL" id="KKK79636.1"/>
    </source>
</evidence>
<organism evidence="1">
    <name type="scientific">marine sediment metagenome</name>
    <dbReference type="NCBI Taxonomy" id="412755"/>
    <lineage>
        <taxon>unclassified sequences</taxon>
        <taxon>metagenomes</taxon>
        <taxon>ecological metagenomes</taxon>
    </lineage>
</organism>
<proteinExistence type="predicted"/>
<protein>
    <submittedName>
        <fullName evidence="1">Uncharacterized protein</fullName>
    </submittedName>
</protein>
<sequence length="110" mass="11412">MAAYAATVTSLMKRAVKVDAVTGIGMFAGKCDITNYNAVGAAITAIRGKFRTSGVISVIGGTAEGGNWVEWEDGTNSFKAYVSNATTGVTEEVADDVDVGEFDFVAYGLV</sequence>
<name>A0A0F9B4V9_9ZZZZ</name>
<dbReference type="EMBL" id="LAZR01053937">
    <property type="protein sequence ID" value="KKK79636.1"/>
    <property type="molecule type" value="Genomic_DNA"/>
</dbReference>
<gene>
    <name evidence="1" type="ORF">LCGC14_2831510</name>
</gene>
<reference evidence="1" key="1">
    <citation type="journal article" date="2015" name="Nature">
        <title>Complex archaea that bridge the gap between prokaryotes and eukaryotes.</title>
        <authorList>
            <person name="Spang A."/>
            <person name="Saw J.H."/>
            <person name="Jorgensen S.L."/>
            <person name="Zaremba-Niedzwiedzka K."/>
            <person name="Martijn J."/>
            <person name="Lind A.E."/>
            <person name="van Eijk R."/>
            <person name="Schleper C."/>
            <person name="Guy L."/>
            <person name="Ettema T.J."/>
        </authorList>
    </citation>
    <scope>NUCLEOTIDE SEQUENCE</scope>
</reference>